<dbReference type="InterPro" id="IPR044634">
    <property type="entry name" value="Zuotin/DnaJC2"/>
</dbReference>
<organism evidence="3 4">
    <name type="scientific">Fraxinus pennsylvanica</name>
    <dbReference type="NCBI Taxonomy" id="56036"/>
    <lineage>
        <taxon>Eukaryota</taxon>
        <taxon>Viridiplantae</taxon>
        <taxon>Streptophyta</taxon>
        <taxon>Embryophyta</taxon>
        <taxon>Tracheophyta</taxon>
        <taxon>Spermatophyta</taxon>
        <taxon>Magnoliopsida</taxon>
        <taxon>eudicotyledons</taxon>
        <taxon>Gunneridae</taxon>
        <taxon>Pentapetalae</taxon>
        <taxon>asterids</taxon>
        <taxon>lamiids</taxon>
        <taxon>Lamiales</taxon>
        <taxon>Oleaceae</taxon>
        <taxon>Oleeae</taxon>
        <taxon>Fraxinus</taxon>
    </lineage>
</organism>
<accession>A0AAD1YKL7</accession>
<feature type="region of interest" description="Disordered" evidence="1">
    <location>
        <begin position="165"/>
        <end position="189"/>
    </location>
</feature>
<sequence>MLLADETEAAKQAKKDEIESHFNAIQEAYEVLIDPVRRRIYDSTDKFNDEMPNDRVPQDFFKVFGPAFLRNGRWSVNQPVLTLGNDSSTLKEVDSFYDFWYSFKSWREFPHTDEFDLEQTESRDHRRWMERQNAKLSEKARKNDYARIRTFLDDAYKRDPRIIRRKEEQKAKKRRKKLQGLPKRRDVGKMRRKERLLKLL</sequence>
<name>A0AAD1YKL7_9LAMI</name>
<evidence type="ECO:0000256" key="1">
    <source>
        <dbReference type="SAM" id="MobiDB-lite"/>
    </source>
</evidence>
<evidence type="ECO:0000259" key="2">
    <source>
        <dbReference type="Pfam" id="PF21884"/>
    </source>
</evidence>
<dbReference type="GO" id="GO:0043022">
    <property type="term" value="F:ribosome binding"/>
    <property type="evidence" value="ECO:0007669"/>
    <property type="project" value="InterPro"/>
</dbReference>
<dbReference type="Proteomes" id="UP000834106">
    <property type="component" value="Chromosome 1"/>
</dbReference>
<dbReference type="GO" id="GO:0006450">
    <property type="term" value="P:regulation of translational fidelity"/>
    <property type="evidence" value="ECO:0007669"/>
    <property type="project" value="InterPro"/>
</dbReference>
<protein>
    <recommendedName>
        <fullName evidence="2">Zuotin-like zuotin homology domain-containing protein</fullName>
    </recommendedName>
</protein>
<dbReference type="SUPFAM" id="SSF46565">
    <property type="entry name" value="Chaperone J-domain"/>
    <property type="match status" value="1"/>
</dbReference>
<dbReference type="Gene3D" id="1.10.287.110">
    <property type="entry name" value="DnaJ domain"/>
    <property type="match status" value="1"/>
</dbReference>
<dbReference type="Pfam" id="PF21884">
    <property type="entry name" value="ZUO1-like_ZHD"/>
    <property type="match status" value="1"/>
</dbReference>
<dbReference type="GO" id="GO:0051083">
    <property type="term" value="P:'de novo' cotranslational protein folding"/>
    <property type="evidence" value="ECO:0007669"/>
    <property type="project" value="InterPro"/>
</dbReference>
<dbReference type="PANTHER" id="PTHR43999">
    <property type="entry name" value="DNAJ HOMOLOG SUBFAMILY C MEMBER 2"/>
    <property type="match status" value="1"/>
</dbReference>
<dbReference type="InterPro" id="IPR054076">
    <property type="entry name" value="ZUO1-like_ZHD"/>
</dbReference>
<evidence type="ECO:0000313" key="4">
    <source>
        <dbReference type="Proteomes" id="UP000834106"/>
    </source>
</evidence>
<keyword evidence="4" id="KW-1185">Reference proteome</keyword>
<dbReference type="GO" id="GO:0005829">
    <property type="term" value="C:cytosol"/>
    <property type="evidence" value="ECO:0007669"/>
    <property type="project" value="TreeGrafter"/>
</dbReference>
<proteinExistence type="predicted"/>
<reference evidence="3" key="1">
    <citation type="submission" date="2023-05" db="EMBL/GenBank/DDBJ databases">
        <authorList>
            <person name="Huff M."/>
        </authorList>
    </citation>
    <scope>NUCLEOTIDE SEQUENCE</scope>
</reference>
<dbReference type="PROSITE" id="PS00636">
    <property type="entry name" value="DNAJ_1"/>
    <property type="match status" value="1"/>
</dbReference>
<evidence type="ECO:0000313" key="3">
    <source>
        <dbReference type="EMBL" id="CAI9753061.1"/>
    </source>
</evidence>
<feature type="domain" description="Zuotin-like zuotin homology" evidence="2">
    <location>
        <begin position="59"/>
        <end position="162"/>
    </location>
</feature>
<dbReference type="GO" id="GO:0030544">
    <property type="term" value="F:Hsp70 protein binding"/>
    <property type="evidence" value="ECO:0007669"/>
    <property type="project" value="InterPro"/>
</dbReference>
<dbReference type="PANTHER" id="PTHR43999:SF1">
    <property type="entry name" value="DNAJ HOMOLOG SUBFAMILY C MEMBER 2"/>
    <property type="match status" value="1"/>
</dbReference>
<gene>
    <name evidence="3" type="ORF">FPE_LOCUS492</name>
</gene>
<dbReference type="AlphaFoldDB" id="A0AAD1YKL7"/>
<dbReference type="InterPro" id="IPR018253">
    <property type="entry name" value="DnaJ_domain_CS"/>
</dbReference>
<dbReference type="InterPro" id="IPR036869">
    <property type="entry name" value="J_dom_sf"/>
</dbReference>
<dbReference type="EMBL" id="OU503036">
    <property type="protein sequence ID" value="CAI9753061.1"/>
    <property type="molecule type" value="Genomic_DNA"/>
</dbReference>